<sequence length="390" mass="42519">MPRRRRPGAARSPYLRAAPRCSPNDVLLLAPIARPLGACRPSAASHSSVAPGLLFSPRLYRPLPRRYAPRRGASRPSCLSHPSSHQTLSDALRVDSPPRPQLELAAPRSFSPLALSPALAAPASRSRPRRSVSPARLGPHSRLPALCARSPGRGCSPRRRLRPRARTSLFDTLRRLSHPLPSHRGAPARAPLVSLSPQIFRSRPPGLYSPYFRVERPLLAASPPARSSSDRPASFRARPARRLSPPRHGVAHPGPPRTRESGPVSPRPRCGVISSGPPLLRAPRPRAHTIGETHRRGSNRLRRSPPAAHAGRLTPRAHHTVRAPAARPARAPRAHRGLVSPRAPPLSPTPQHPRLADCQSRALVTTLLDHTNHSTRLRYTLLDSSLVHDT</sequence>
<dbReference type="EMBL" id="OZ035832">
    <property type="protein sequence ID" value="CAL1572128.1"/>
    <property type="molecule type" value="Genomic_DNA"/>
</dbReference>
<evidence type="ECO:0000313" key="3">
    <source>
        <dbReference type="Proteomes" id="UP001497482"/>
    </source>
</evidence>
<dbReference type="Proteomes" id="UP001497482">
    <property type="component" value="Chromosome 10"/>
</dbReference>
<feature type="compositionally biased region" description="Low complexity" evidence="1">
    <location>
        <begin position="222"/>
        <end position="237"/>
    </location>
</feature>
<gene>
    <name evidence="2" type="ORF">KC01_LOCUS4173</name>
</gene>
<evidence type="ECO:0000256" key="1">
    <source>
        <dbReference type="SAM" id="MobiDB-lite"/>
    </source>
</evidence>
<name>A0AAV2J3M8_KNICA</name>
<keyword evidence="3" id="KW-1185">Reference proteome</keyword>
<protein>
    <submittedName>
        <fullName evidence="2">Uncharacterized protein</fullName>
    </submittedName>
</protein>
<proteinExistence type="predicted"/>
<feature type="region of interest" description="Disordered" evidence="1">
    <location>
        <begin position="70"/>
        <end position="107"/>
    </location>
</feature>
<evidence type="ECO:0000313" key="2">
    <source>
        <dbReference type="EMBL" id="CAL1572128.1"/>
    </source>
</evidence>
<feature type="compositionally biased region" description="Pro residues" evidence="1">
    <location>
        <begin position="342"/>
        <end position="351"/>
    </location>
</feature>
<feature type="compositionally biased region" description="Polar residues" evidence="1">
    <location>
        <begin position="80"/>
        <end position="89"/>
    </location>
</feature>
<organism evidence="2 3">
    <name type="scientific">Knipowitschia caucasica</name>
    <name type="common">Caucasian dwarf goby</name>
    <name type="synonym">Pomatoschistus caucasicus</name>
    <dbReference type="NCBI Taxonomy" id="637954"/>
    <lineage>
        <taxon>Eukaryota</taxon>
        <taxon>Metazoa</taxon>
        <taxon>Chordata</taxon>
        <taxon>Craniata</taxon>
        <taxon>Vertebrata</taxon>
        <taxon>Euteleostomi</taxon>
        <taxon>Actinopterygii</taxon>
        <taxon>Neopterygii</taxon>
        <taxon>Teleostei</taxon>
        <taxon>Neoteleostei</taxon>
        <taxon>Acanthomorphata</taxon>
        <taxon>Gobiaria</taxon>
        <taxon>Gobiiformes</taxon>
        <taxon>Gobioidei</taxon>
        <taxon>Gobiidae</taxon>
        <taxon>Gobiinae</taxon>
        <taxon>Knipowitschia</taxon>
    </lineage>
</organism>
<dbReference type="AlphaFoldDB" id="A0AAV2J3M8"/>
<feature type="region of interest" description="Disordered" evidence="1">
    <location>
        <begin position="119"/>
        <end position="159"/>
    </location>
</feature>
<reference evidence="2 3" key="1">
    <citation type="submission" date="2024-04" db="EMBL/GenBank/DDBJ databases">
        <authorList>
            <person name="Waldvogel A.-M."/>
            <person name="Schoenle A."/>
        </authorList>
    </citation>
    <scope>NUCLEOTIDE SEQUENCE [LARGE SCALE GENOMIC DNA]</scope>
</reference>
<accession>A0AAV2J3M8</accession>
<feature type="region of interest" description="Disordered" evidence="1">
    <location>
        <begin position="222"/>
        <end position="354"/>
    </location>
</feature>
<feature type="compositionally biased region" description="Low complexity" evidence="1">
    <location>
        <begin position="119"/>
        <end position="137"/>
    </location>
</feature>